<dbReference type="Pfam" id="PF01648">
    <property type="entry name" value="ACPS"/>
    <property type="match status" value="1"/>
</dbReference>
<gene>
    <name evidence="8 11" type="primary">acpS</name>
    <name evidence="11" type="ORF">CBQ26_11265</name>
</gene>
<dbReference type="HAMAP" id="MF_00101">
    <property type="entry name" value="AcpS"/>
    <property type="match status" value="1"/>
</dbReference>
<evidence type="ECO:0000256" key="1">
    <source>
        <dbReference type="ARBA" id="ARBA00022516"/>
    </source>
</evidence>
<keyword evidence="3 8" id="KW-0479">Metal-binding</keyword>
<dbReference type="InterPro" id="IPR004568">
    <property type="entry name" value="Ppantetheine-prot_Trfase_dom"/>
</dbReference>
<organism evidence="11 12">
    <name type="scientific">Deinococcus indicus</name>
    <dbReference type="NCBI Taxonomy" id="223556"/>
    <lineage>
        <taxon>Bacteria</taxon>
        <taxon>Thermotogati</taxon>
        <taxon>Deinococcota</taxon>
        <taxon>Deinococci</taxon>
        <taxon>Deinococcales</taxon>
        <taxon>Deinococcaceae</taxon>
        <taxon>Deinococcus</taxon>
    </lineage>
</organism>
<protein>
    <recommendedName>
        <fullName evidence="8">Holo-[acyl-carrier-protein] synthase</fullName>
        <shortName evidence="8">Holo-ACP synthase</shortName>
        <ecNumber evidence="8">2.7.8.7</ecNumber>
    </recommendedName>
    <alternativeName>
        <fullName evidence="8">4'-phosphopantetheinyl transferase AcpS</fullName>
    </alternativeName>
</protein>
<evidence type="ECO:0000256" key="2">
    <source>
        <dbReference type="ARBA" id="ARBA00022679"/>
    </source>
</evidence>
<dbReference type="GO" id="GO:0006633">
    <property type="term" value="P:fatty acid biosynthetic process"/>
    <property type="evidence" value="ECO:0007669"/>
    <property type="project" value="UniProtKB-UniRule"/>
</dbReference>
<dbReference type="EMBL" id="NHMK01000014">
    <property type="protein sequence ID" value="OWL95842.1"/>
    <property type="molecule type" value="Genomic_DNA"/>
</dbReference>
<dbReference type="GO" id="GO:0005737">
    <property type="term" value="C:cytoplasm"/>
    <property type="evidence" value="ECO:0007669"/>
    <property type="project" value="UniProtKB-SubCell"/>
</dbReference>
<dbReference type="Proteomes" id="UP000197208">
    <property type="component" value="Unassembled WGS sequence"/>
</dbReference>
<dbReference type="RefSeq" id="WP_088248739.1">
    <property type="nucleotide sequence ID" value="NZ_BNAM01000006.1"/>
</dbReference>
<evidence type="ECO:0000256" key="6">
    <source>
        <dbReference type="ARBA" id="ARBA00023098"/>
    </source>
</evidence>
<comment type="cofactor">
    <cofactor evidence="8">
        <name>Mg(2+)</name>
        <dbReference type="ChEBI" id="CHEBI:18420"/>
    </cofactor>
</comment>
<dbReference type="SUPFAM" id="SSF56214">
    <property type="entry name" value="4'-phosphopantetheinyl transferase"/>
    <property type="match status" value="1"/>
</dbReference>
<dbReference type="NCBIfam" id="NF011256">
    <property type="entry name" value="PRK14662.1"/>
    <property type="match status" value="1"/>
</dbReference>
<accession>A0A246BKM6</accession>
<dbReference type="OrthoDB" id="517356at2"/>
<evidence type="ECO:0000256" key="4">
    <source>
        <dbReference type="ARBA" id="ARBA00022832"/>
    </source>
</evidence>
<proteinExistence type="inferred from homology"/>
<dbReference type="GO" id="GO:0008897">
    <property type="term" value="F:holo-[acyl-carrier-protein] synthase activity"/>
    <property type="evidence" value="ECO:0007669"/>
    <property type="project" value="UniProtKB-UniRule"/>
</dbReference>
<comment type="catalytic activity">
    <reaction evidence="8">
        <text>apo-[ACP] + CoA = holo-[ACP] + adenosine 3',5'-bisphosphate + H(+)</text>
        <dbReference type="Rhea" id="RHEA:12068"/>
        <dbReference type="Rhea" id="RHEA-COMP:9685"/>
        <dbReference type="Rhea" id="RHEA-COMP:9690"/>
        <dbReference type="ChEBI" id="CHEBI:15378"/>
        <dbReference type="ChEBI" id="CHEBI:29999"/>
        <dbReference type="ChEBI" id="CHEBI:57287"/>
        <dbReference type="ChEBI" id="CHEBI:58343"/>
        <dbReference type="ChEBI" id="CHEBI:64479"/>
        <dbReference type="EC" id="2.7.8.7"/>
    </reaction>
</comment>
<keyword evidence="12" id="KW-1185">Reference proteome</keyword>
<name>A0A246BKM6_9DEIO</name>
<keyword evidence="5 8" id="KW-0460">Magnesium</keyword>
<comment type="subcellular location">
    <subcellularLocation>
        <location evidence="8">Cytoplasm</location>
    </subcellularLocation>
</comment>
<reference evidence="11 12" key="1">
    <citation type="submission" date="2017-05" db="EMBL/GenBank/DDBJ databases">
        <title>De novo genome assembly of Deniococcus indicus strain DR1.</title>
        <authorList>
            <person name="Chauhan D."/>
            <person name="Yennamalli R.M."/>
            <person name="Priyadarshini R."/>
        </authorList>
    </citation>
    <scope>NUCLEOTIDE SEQUENCE [LARGE SCALE GENOMIC DNA]</scope>
    <source>
        <strain evidence="11 12">DR1</strain>
    </source>
</reference>
<comment type="function">
    <text evidence="8">Transfers the 4'-phosphopantetheine moiety from coenzyme A to a Ser of acyl-carrier-protein.</text>
</comment>
<keyword evidence="8" id="KW-0963">Cytoplasm</keyword>
<evidence type="ECO:0000256" key="3">
    <source>
        <dbReference type="ARBA" id="ARBA00022723"/>
    </source>
</evidence>
<sequence>MIIAVGHDLIEIDRIRRMLEREGRRAEKLFTPTELAYCARLSDPAPSLAARFAAKEAFQKVWPRPHGWRDVWVERTATPGGPFPFARPHLEFAPHIAQLMREQGWTAHLTLTHTREHASAVVILEGPAPATDLSVPEGSGPPPPQSSPR</sequence>
<keyword evidence="1 8" id="KW-0444">Lipid biosynthesis</keyword>
<dbReference type="EC" id="2.7.8.7" evidence="8"/>
<feature type="domain" description="4'-phosphopantetheinyl transferase" evidence="10">
    <location>
        <begin position="4"/>
        <end position="65"/>
    </location>
</feature>
<dbReference type="GO" id="GO:0000287">
    <property type="term" value="F:magnesium ion binding"/>
    <property type="evidence" value="ECO:0007669"/>
    <property type="project" value="UniProtKB-UniRule"/>
</dbReference>
<comment type="caution">
    <text evidence="11">The sequence shown here is derived from an EMBL/GenBank/DDBJ whole genome shotgun (WGS) entry which is preliminary data.</text>
</comment>
<dbReference type="InterPro" id="IPR008278">
    <property type="entry name" value="4-PPantetheinyl_Trfase_dom"/>
</dbReference>
<feature type="region of interest" description="Disordered" evidence="9">
    <location>
        <begin position="127"/>
        <end position="149"/>
    </location>
</feature>
<evidence type="ECO:0000313" key="11">
    <source>
        <dbReference type="EMBL" id="OWL95842.1"/>
    </source>
</evidence>
<keyword evidence="6 8" id="KW-0443">Lipid metabolism</keyword>
<evidence type="ECO:0000256" key="5">
    <source>
        <dbReference type="ARBA" id="ARBA00022842"/>
    </source>
</evidence>
<feature type="compositionally biased region" description="Pro residues" evidence="9">
    <location>
        <begin position="139"/>
        <end position="149"/>
    </location>
</feature>
<feature type="binding site" evidence="8">
    <location>
        <position position="56"/>
    </location>
    <ligand>
        <name>Mg(2+)</name>
        <dbReference type="ChEBI" id="CHEBI:18420"/>
    </ligand>
</feature>
<evidence type="ECO:0000313" key="12">
    <source>
        <dbReference type="Proteomes" id="UP000197208"/>
    </source>
</evidence>
<comment type="similarity">
    <text evidence="8">Belongs to the P-Pant transferase superfamily. AcpS family.</text>
</comment>
<evidence type="ECO:0000256" key="9">
    <source>
        <dbReference type="SAM" id="MobiDB-lite"/>
    </source>
</evidence>
<dbReference type="InterPro" id="IPR037143">
    <property type="entry name" value="4-PPantetheinyl_Trfase_dom_sf"/>
</dbReference>
<evidence type="ECO:0000259" key="10">
    <source>
        <dbReference type="Pfam" id="PF01648"/>
    </source>
</evidence>
<dbReference type="InterPro" id="IPR002582">
    <property type="entry name" value="ACPS"/>
</dbReference>
<dbReference type="AlphaFoldDB" id="A0A246BKM6"/>
<keyword evidence="2 8" id="KW-0808">Transferase</keyword>
<keyword evidence="7 8" id="KW-0275">Fatty acid biosynthesis</keyword>
<evidence type="ECO:0000256" key="8">
    <source>
        <dbReference type="HAMAP-Rule" id="MF_00101"/>
    </source>
</evidence>
<evidence type="ECO:0000256" key="7">
    <source>
        <dbReference type="ARBA" id="ARBA00023160"/>
    </source>
</evidence>
<dbReference type="NCBIfam" id="TIGR00556">
    <property type="entry name" value="pantethn_trn"/>
    <property type="match status" value="1"/>
</dbReference>
<dbReference type="Gene3D" id="3.90.470.20">
    <property type="entry name" value="4'-phosphopantetheinyl transferase domain"/>
    <property type="match status" value="1"/>
</dbReference>
<keyword evidence="4 8" id="KW-0276">Fatty acid metabolism</keyword>
<feature type="binding site" evidence="8">
    <location>
        <position position="8"/>
    </location>
    <ligand>
        <name>Mg(2+)</name>
        <dbReference type="ChEBI" id="CHEBI:18420"/>
    </ligand>
</feature>